<evidence type="ECO:0000256" key="1">
    <source>
        <dbReference type="SAM" id="SignalP"/>
    </source>
</evidence>
<dbReference type="KEGG" id="xin:Q7W82_01375"/>
<dbReference type="EMBL" id="JAKJPQ010000004">
    <property type="protein sequence ID" value="MCI2261129.1"/>
    <property type="molecule type" value="Genomic_DNA"/>
</dbReference>
<sequence length="123" mass="13661">MKRWIWILVAFLGFQGVAGAQEVYEDLACRDNDPFVLCTQGCKGKDKNWTPVTPQAGVWVAVPGYCPWPTSTGPCCVGNVCFKPWTQKAVDAVYQYMHICPIGGGKASDWTGRQRPEKVPKDH</sequence>
<gene>
    <name evidence="2" type="ORF">L3V74_06210</name>
    <name evidence="3" type="ORF">Q7W82_01375</name>
</gene>
<name>A0AAU8I6H2_9XANT</name>
<accession>A0AAU8I6H2</accession>
<reference evidence="2 4" key="1">
    <citation type="journal article" date="2022" name="Curr. Microbiol.">
        <title>Xanthomonas indica sp. nov., a Novel Member of Non-Pathogenic Xanthomonas Community from Healthy Rice Seeds.</title>
        <authorList>
            <person name="Rana R."/>
            <person name="Madhavan V.N."/>
            <person name="Saroha T."/>
            <person name="Bansal K."/>
            <person name="Kaur A."/>
            <person name="Sonti R.V."/>
            <person name="Patel H.K."/>
            <person name="Patil P.B."/>
        </authorList>
    </citation>
    <scope>NUCLEOTIDE SEQUENCE [LARGE SCALE GENOMIC DNA]</scope>
    <source>
        <strain evidence="2 4">PPL560</strain>
    </source>
</reference>
<dbReference type="AlphaFoldDB" id="A0AAU8I6H2"/>
<dbReference type="Proteomes" id="UP001430647">
    <property type="component" value="Unassembled WGS sequence"/>
</dbReference>
<evidence type="ECO:0000313" key="4">
    <source>
        <dbReference type="Proteomes" id="UP001430647"/>
    </source>
</evidence>
<feature type="chain" id="PRO_5043840526" description="Secreted protein" evidence="1">
    <location>
        <begin position="21"/>
        <end position="123"/>
    </location>
</feature>
<evidence type="ECO:0000313" key="2">
    <source>
        <dbReference type="EMBL" id="MCI2261129.1"/>
    </source>
</evidence>
<keyword evidence="4" id="KW-1185">Reference proteome</keyword>
<protein>
    <recommendedName>
        <fullName evidence="5">Secreted protein</fullName>
    </recommendedName>
</protein>
<proteinExistence type="predicted"/>
<evidence type="ECO:0008006" key="5">
    <source>
        <dbReference type="Google" id="ProtNLM"/>
    </source>
</evidence>
<evidence type="ECO:0000313" key="3">
    <source>
        <dbReference type="EMBL" id="XCI80844.1"/>
    </source>
</evidence>
<keyword evidence="1" id="KW-0732">Signal</keyword>
<dbReference type="EMBL" id="CP131914">
    <property type="protein sequence ID" value="XCI80844.1"/>
    <property type="molecule type" value="Genomic_DNA"/>
</dbReference>
<reference evidence="2" key="2">
    <citation type="submission" date="2022-01" db="EMBL/GenBank/DDBJ databases">
        <authorList>
            <person name="Rana R."/>
            <person name="Patil P.B."/>
        </authorList>
    </citation>
    <scope>NUCLEOTIDE SEQUENCE</scope>
    <source>
        <strain evidence="2">PPL560</strain>
    </source>
</reference>
<feature type="signal peptide" evidence="1">
    <location>
        <begin position="1"/>
        <end position="20"/>
    </location>
</feature>
<dbReference type="RefSeq" id="WP_242159200.1">
    <property type="nucleotide sequence ID" value="NZ_CP131914.1"/>
</dbReference>
<organism evidence="3">
    <name type="scientific">Xanthomonas indica</name>
    <dbReference type="NCBI Taxonomy" id="2912242"/>
    <lineage>
        <taxon>Bacteria</taxon>
        <taxon>Pseudomonadati</taxon>
        <taxon>Pseudomonadota</taxon>
        <taxon>Gammaproteobacteria</taxon>
        <taxon>Lysobacterales</taxon>
        <taxon>Lysobacteraceae</taxon>
        <taxon>Xanthomonas</taxon>
    </lineage>
</organism>
<reference evidence="3" key="3">
    <citation type="submission" date="2023-08" db="EMBL/GenBank/DDBJ databases">
        <title>Complete genome sequence of Xanthomonas indica.</title>
        <authorList>
            <person name="Patil P.B."/>
            <person name="Rana R."/>
        </authorList>
    </citation>
    <scope>NUCLEOTIDE SEQUENCE</scope>
    <source>
        <strain evidence="3">PPL560</strain>
    </source>
</reference>